<sequence length="207" mass="22478">MERINPANLSEKERYKLLTGTIVPRPIAFVTTLSSDGIVNGAPFSYFNMISATPPLVAVSVGRHKDTANQKDTARNALQKKEFVVHLTNELNVEAVNEASAPLPPDESEITRAGLTLIESDTIDVPGINEANVRLECTLHHHLELSEPGKPVTGDLLIGYVTAIHLASGLRDDNGYIQLEKLKPIARLAGSNYAKLGESFSIERPTS</sequence>
<evidence type="ECO:0000313" key="6">
    <source>
        <dbReference type="EMBL" id="KIL45431.1"/>
    </source>
</evidence>
<evidence type="ECO:0000313" key="7">
    <source>
        <dbReference type="Proteomes" id="UP000031938"/>
    </source>
</evidence>
<comment type="similarity">
    <text evidence="4">Belongs to the flavoredoxin family.</text>
</comment>
<protein>
    <recommendedName>
        <fullName evidence="5">Flavin reductase like domain-containing protein</fullName>
    </recommendedName>
</protein>
<accession>A0A0C2VLT9</accession>
<feature type="domain" description="Flavin reductase like" evidence="5">
    <location>
        <begin position="20"/>
        <end position="178"/>
    </location>
</feature>
<dbReference type="InterPro" id="IPR002563">
    <property type="entry name" value="Flavin_Rdtase-like_dom"/>
</dbReference>
<name>A0A0C2VLT9_9BACL</name>
<dbReference type="GO" id="GO:0010181">
    <property type="term" value="F:FMN binding"/>
    <property type="evidence" value="ECO:0007669"/>
    <property type="project" value="InterPro"/>
</dbReference>
<organism evidence="6 7">
    <name type="scientific">Jeotgalibacillus soli</name>
    <dbReference type="NCBI Taxonomy" id="889306"/>
    <lineage>
        <taxon>Bacteria</taxon>
        <taxon>Bacillati</taxon>
        <taxon>Bacillota</taxon>
        <taxon>Bacilli</taxon>
        <taxon>Bacillales</taxon>
        <taxon>Caryophanaceae</taxon>
        <taxon>Jeotgalibacillus</taxon>
    </lineage>
</organism>
<dbReference type="SMART" id="SM00903">
    <property type="entry name" value="Flavin_Reduct"/>
    <property type="match status" value="1"/>
</dbReference>
<dbReference type="PANTHER" id="PTHR33798">
    <property type="entry name" value="FLAVOPROTEIN OXYGENASE"/>
    <property type="match status" value="1"/>
</dbReference>
<evidence type="ECO:0000256" key="1">
    <source>
        <dbReference type="ARBA" id="ARBA00001917"/>
    </source>
</evidence>
<dbReference type="GO" id="GO:0016646">
    <property type="term" value="F:oxidoreductase activity, acting on the CH-NH group of donors, NAD or NADP as acceptor"/>
    <property type="evidence" value="ECO:0007669"/>
    <property type="project" value="UniProtKB-ARBA"/>
</dbReference>
<evidence type="ECO:0000256" key="3">
    <source>
        <dbReference type="ARBA" id="ARBA00022643"/>
    </source>
</evidence>
<keyword evidence="7" id="KW-1185">Reference proteome</keyword>
<comment type="caution">
    <text evidence="6">The sequence shown here is derived from an EMBL/GenBank/DDBJ whole genome shotgun (WGS) entry which is preliminary data.</text>
</comment>
<dbReference type="Proteomes" id="UP000031938">
    <property type="component" value="Unassembled WGS sequence"/>
</dbReference>
<proteinExistence type="inferred from homology"/>
<dbReference type="SUPFAM" id="SSF50475">
    <property type="entry name" value="FMN-binding split barrel"/>
    <property type="match status" value="1"/>
</dbReference>
<dbReference type="STRING" id="889306.KP78_29750"/>
<dbReference type="OrthoDB" id="9794638at2"/>
<dbReference type="RefSeq" id="WP_041089777.1">
    <property type="nucleotide sequence ID" value="NZ_JXRP01000018.1"/>
</dbReference>
<dbReference type="EMBL" id="JXRP01000018">
    <property type="protein sequence ID" value="KIL45431.1"/>
    <property type="molecule type" value="Genomic_DNA"/>
</dbReference>
<dbReference type="InterPro" id="IPR012349">
    <property type="entry name" value="Split_barrel_FMN-bd"/>
</dbReference>
<evidence type="ECO:0000256" key="2">
    <source>
        <dbReference type="ARBA" id="ARBA00022630"/>
    </source>
</evidence>
<gene>
    <name evidence="6" type="ORF">KP78_29750</name>
</gene>
<dbReference type="Pfam" id="PF01613">
    <property type="entry name" value="Flavin_Reduct"/>
    <property type="match status" value="1"/>
</dbReference>
<keyword evidence="3" id="KW-0288">FMN</keyword>
<keyword evidence="2" id="KW-0285">Flavoprotein</keyword>
<dbReference type="PATRIC" id="fig|889306.3.peg.2987"/>
<comment type="cofactor">
    <cofactor evidence="1">
        <name>FMN</name>
        <dbReference type="ChEBI" id="CHEBI:58210"/>
    </cofactor>
</comment>
<reference evidence="6 7" key="1">
    <citation type="submission" date="2015-01" db="EMBL/GenBank/DDBJ databases">
        <title>Genome sequencing of Jeotgalibacillus soli.</title>
        <authorList>
            <person name="Goh K.M."/>
            <person name="Chan K.-G."/>
            <person name="Yaakop A.S."/>
            <person name="Ee R."/>
            <person name="Gan H.M."/>
            <person name="Chan C.S."/>
        </authorList>
    </citation>
    <scope>NUCLEOTIDE SEQUENCE [LARGE SCALE GENOMIC DNA]</scope>
    <source>
        <strain evidence="6 7">P9</strain>
    </source>
</reference>
<evidence type="ECO:0000259" key="5">
    <source>
        <dbReference type="SMART" id="SM00903"/>
    </source>
</evidence>
<evidence type="ECO:0000256" key="4">
    <source>
        <dbReference type="ARBA" id="ARBA00038054"/>
    </source>
</evidence>
<dbReference type="AlphaFoldDB" id="A0A0C2VLT9"/>
<dbReference type="PANTHER" id="PTHR33798:SF5">
    <property type="entry name" value="FLAVIN REDUCTASE LIKE DOMAIN-CONTAINING PROTEIN"/>
    <property type="match status" value="1"/>
</dbReference>
<dbReference type="Gene3D" id="2.30.110.10">
    <property type="entry name" value="Electron Transport, Fmn-binding Protein, Chain A"/>
    <property type="match status" value="1"/>
</dbReference>